<evidence type="ECO:0000256" key="5">
    <source>
        <dbReference type="PROSITE-ProRule" id="PRU01240"/>
    </source>
</evidence>
<dbReference type="InterPro" id="IPR036116">
    <property type="entry name" value="FN3_sf"/>
</dbReference>
<dbReference type="EMBL" id="JAHQCR010000036">
    <property type="protein sequence ID" value="MBU9721538.1"/>
    <property type="molecule type" value="Genomic_DNA"/>
</dbReference>
<dbReference type="InterPro" id="IPR023827">
    <property type="entry name" value="Peptidase_S8_Asp-AS"/>
</dbReference>
<feature type="compositionally biased region" description="Polar residues" evidence="7">
    <location>
        <begin position="403"/>
        <end position="412"/>
    </location>
</feature>
<dbReference type="Gene3D" id="2.60.40.10">
    <property type="entry name" value="Immunoglobulins"/>
    <property type="match status" value="3"/>
</dbReference>
<dbReference type="InterPro" id="IPR013783">
    <property type="entry name" value="Ig-like_fold"/>
</dbReference>
<dbReference type="InterPro" id="IPR008969">
    <property type="entry name" value="CarboxyPept-like_regulatory"/>
</dbReference>
<dbReference type="Pfam" id="PF09136">
    <property type="entry name" value="Glucodextran_B"/>
    <property type="match status" value="1"/>
</dbReference>
<dbReference type="PRINTS" id="PR00723">
    <property type="entry name" value="SUBTILISIN"/>
</dbReference>
<feature type="active site" description="Charge relay system" evidence="5">
    <location>
        <position position="277"/>
    </location>
</feature>
<feature type="chain" id="PRO_5046977023" evidence="8">
    <location>
        <begin position="34"/>
        <end position="1776"/>
    </location>
</feature>
<feature type="region of interest" description="Disordered" evidence="7">
    <location>
        <begin position="37"/>
        <end position="58"/>
    </location>
</feature>
<dbReference type="Proteomes" id="UP000790580">
    <property type="component" value="Unassembled WGS sequence"/>
</dbReference>
<dbReference type="Gene3D" id="2.60.120.260">
    <property type="entry name" value="Galactose-binding domain-like"/>
    <property type="match status" value="1"/>
</dbReference>
<evidence type="ECO:0000256" key="1">
    <source>
        <dbReference type="ARBA" id="ARBA00011073"/>
    </source>
</evidence>
<dbReference type="PROSITE" id="PS00136">
    <property type="entry name" value="SUBTILASE_ASP"/>
    <property type="match status" value="1"/>
</dbReference>
<evidence type="ECO:0000256" key="4">
    <source>
        <dbReference type="ARBA" id="ARBA00022825"/>
    </source>
</evidence>
<dbReference type="Gene3D" id="3.40.50.200">
    <property type="entry name" value="Peptidase S8/S53 domain"/>
    <property type="match status" value="1"/>
</dbReference>
<feature type="signal peptide" evidence="8">
    <location>
        <begin position="1"/>
        <end position="33"/>
    </location>
</feature>
<evidence type="ECO:0000256" key="3">
    <source>
        <dbReference type="ARBA" id="ARBA00022801"/>
    </source>
</evidence>
<feature type="region of interest" description="Disordered" evidence="7">
    <location>
        <begin position="403"/>
        <end position="431"/>
    </location>
</feature>
<dbReference type="InterPro" id="IPR050131">
    <property type="entry name" value="Peptidase_S8_subtilisin-like"/>
</dbReference>
<evidence type="ECO:0000256" key="8">
    <source>
        <dbReference type="SAM" id="SignalP"/>
    </source>
</evidence>
<dbReference type="SUPFAM" id="SSF52743">
    <property type="entry name" value="Subtilisin-like"/>
    <property type="match status" value="1"/>
</dbReference>
<dbReference type="Pfam" id="PF22888">
    <property type="entry name" value="FIMAH"/>
    <property type="match status" value="1"/>
</dbReference>
<dbReference type="InterPro" id="IPR054470">
    <property type="entry name" value="FIMAH_dom"/>
</dbReference>
<dbReference type="CDD" id="cd00063">
    <property type="entry name" value="FN3"/>
    <property type="match status" value="1"/>
</dbReference>
<dbReference type="SUPFAM" id="SSF49452">
    <property type="entry name" value="Starch-binding domain-like"/>
    <property type="match status" value="1"/>
</dbReference>
<keyword evidence="2 5" id="KW-0645">Protease</keyword>
<comment type="caution">
    <text evidence="10">The sequence shown here is derived from an EMBL/GenBank/DDBJ whole genome shotgun (WGS) entry which is preliminary data.</text>
</comment>
<dbReference type="Pfam" id="PF13620">
    <property type="entry name" value="CarboxypepD_reg"/>
    <property type="match status" value="1"/>
</dbReference>
<dbReference type="InterPro" id="IPR000209">
    <property type="entry name" value="Peptidase_S8/S53_dom"/>
</dbReference>
<comment type="similarity">
    <text evidence="1 5 6">Belongs to the peptidase S8 family.</text>
</comment>
<organism evidence="10 11">
    <name type="scientific">Evansella alkalicola</name>
    <dbReference type="NCBI Taxonomy" id="745819"/>
    <lineage>
        <taxon>Bacteria</taxon>
        <taxon>Bacillati</taxon>
        <taxon>Bacillota</taxon>
        <taxon>Bacilli</taxon>
        <taxon>Bacillales</taxon>
        <taxon>Bacillaceae</taxon>
        <taxon>Evansella</taxon>
    </lineage>
</organism>
<dbReference type="Gene3D" id="2.60.40.1120">
    <property type="entry name" value="Carboxypeptidase-like, regulatory domain"/>
    <property type="match status" value="2"/>
</dbReference>
<dbReference type="InterPro" id="IPR036852">
    <property type="entry name" value="Peptidase_S8/S53_dom_sf"/>
</dbReference>
<dbReference type="PROSITE" id="PS50853">
    <property type="entry name" value="FN3"/>
    <property type="match status" value="1"/>
</dbReference>
<dbReference type="InterPro" id="IPR003961">
    <property type="entry name" value="FN3_dom"/>
</dbReference>
<dbReference type="PROSITE" id="PS51892">
    <property type="entry name" value="SUBTILASE"/>
    <property type="match status" value="1"/>
</dbReference>
<keyword evidence="3 5" id="KW-0378">Hydrolase</keyword>
<evidence type="ECO:0000313" key="10">
    <source>
        <dbReference type="EMBL" id="MBU9721538.1"/>
    </source>
</evidence>
<feature type="region of interest" description="Disordered" evidence="7">
    <location>
        <begin position="248"/>
        <end position="279"/>
    </location>
</feature>
<evidence type="ECO:0000313" key="11">
    <source>
        <dbReference type="Proteomes" id="UP000790580"/>
    </source>
</evidence>
<sequence>MKEGSTIFKRKNTKKLSIILVLILLFTPFTSVAANSAQQNGSSSDFTTMLDSKKKSPSEKVDSNVAKMLEKEEFVTVLIELEEQVDTTKVAAEAKQQLGTQATSYNQKMAARYAVVDSLQEAAANTQAPLISALEKAQEAGDVKSFESFYIMNVISVTASKEVIEKISSYPEVKRIKENEQVDIILPEKSEQLPLVTADGVEWNIDRVQAPEVWNEFGVTGEGIVVGVIDTGVEYTHEALMENYRGYNPNDPDNPDSNGNWLDRIGNSTHPADTHGHGTHVAGTVMGQDSAGLNKVGVAPDAQWIAARVFSDAGGTQADLLAAGEYMIAPDGDPSLAPDIVQNSWGGQPGVDDWYRPIVTAWRDAGQLPVFSAGNSGPGASTVTPPANYPESYAVAATDSNDGVASFSSRGPSQYDGDQKPNISAPGVNIRSSVPGNGYEGGWNGTSMASPHIAGVAAMLLSIDASLSPDELEEIMNETAIPLTDSQYTDVPNDGYGVGLVNAYEAVAMIADGTGFISGHVLTEGSDEEPPVLEHSPIDFTFSGLDVPIEAVISDNVAVTDAEIIISHDSWEDDTSIPMTLTSGDHQVGTYQGVIAPDLVLEPGFTYQILAHDFGGNTTASDEVWVDVEFGIVPDEYTQDFSEFPIGWDMNGSWEWGEPSGESPEPVVGEKLIGTNLSGNYPPNAADLLVLPPLDLRDAEEASLRMHHWYDIEANWDYGYIGISSDLGETWEVIETISARDQEWKNLFIDLNPYVGSENPILVAFELTSDSIIEYLGWYIDNVELVGEDTEAPDAPTNLEATASSTGISLNWEASVAPDTNGYNIYRSTTSGSGYELIGETTNTSFADNTTEAGEVYYYVVTAFDYSNNESEFSNEASATPPQVEVLFHTDFNEDDGGFTTDGTNNSWEWGTPTSGPGEAFTGDNLWATNLDGDYNNNEDSWIVSPEIDLSPELSTAELNFTYWQNIENNWDFGYVEVTTDGGDTWDTLETYTNVFEYWETDEISLNEYIGETIQFRFALDTDGSVTRTGWYIDDVYVLGSTESDHVLSLPGSGPSLERMTIDETRVKAAEPTFETATAEMVELKEVSGGVNLQSVEGLPVAGTVTIVESDRTTHTNPINGEYTLRSSATADGETVTILAEAYGYYSQTATVEVTEDETTYHNFMLDPLPTGDIEGTVTNLYTELPVDEASIRLVEDPQVPVAYTDETGSFTMSDVYEGDYTLRISAQGYHPSDVSISVEGGEIVELDVNLEQFVGYEDEIAYDNGVAENALVLNAAGNGLGVKFTPDGTAEVRGVNMYVWDTDFPTPGGNEINIVVYSTDDNGNPAERVIGPVPVEVERGTWNYIDLSDHSFVTDGDFFIATLQDEIGDLSPAVGTDEEFPNAERSYLYVDGAFEPHFDNGNFMIRANVAYSLDAPSLTAPSDGTITADETIEITGSFDGDGDVTIYNNGEEAAIADKEGNQFSATISLFEGLNEIFAEGDAEGLPLPSETITVIKDTVAPEITLDSPVDGLSTNSQVVDVSGTVSDENLDVVTVNGSAVEVDADGAFLKRVIVDEGENTFTVEAVDLAGNTATESVTVYVDWTDPTIENIQPSEDVTIAPGETVTVSFESDSEGGEATFVVTLPSGFAQTAAVNDMEEVEPGYYVGTWTAPEANFENGVIEITMTDAAGNFTRTTADGRVSVVMEDPIPSTPTELHDLIDAFEEKGEISSKAADQLSGALSNAEKHYENGRLKPALNQMDRFIDRIDSNQMRDASEEVKSILRESANMIIESWS</sequence>
<dbReference type="Pfam" id="PF20773">
    <property type="entry name" value="InhA-like_MAM"/>
    <property type="match status" value="1"/>
</dbReference>
<dbReference type="InterPro" id="IPR013784">
    <property type="entry name" value="Carb-bd-like_fold"/>
</dbReference>
<dbReference type="PANTHER" id="PTHR43806:SF67">
    <property type="entry name" value="EGF-LIKE DOMAIN-CONTAINING PROTEIN"/>
    <property type="match status" value="1"/>
</dbReference>
<dbReference type="SUPFAM" id="SSF49464">
    <property type="entry name" value="Carboxypeptidase regulatory domain-like"/>
    <property type="match status" value="1"/>
</dbReference>
<evidence type="ECO:0000256" key="2">
    <source>
        <dbReference type="ARBA" id="ARBA00022670"/>
    </source>
</evidence>
<accession>A0ABS6JSJ9</accession>
<keyword evidence="11" id="KW-1185">Reference proteome</keyword>
<feature type="active site" description="Charge relay system" evidence="5">
    <location>
        <position position="230"/>
    </location>
</feature>
<keyword evidence="8" id="KW-0732">Signal</keyword>
<dbReference type="PROSITE" id="PS00138">
    <property type="entry name" value="SUBTILASE_SER"/>
    <property type="match status" value="1"/>
</dbReference>
<dbReference type="RefSeq" id="WP_088076612.1">
    <property type="nucleotide sequence ID" value="NZ_JAHQCR010000036.1"/>
</dbReference>
<name>A0ABS6JSJ9_9BACI</name>
<dbReference type="InterPro" id="IPR013320">
    <property type="entry name" value="ConA-like_dom_sf"/>
</dbReference>
<dbReference type="PANTHER" id="PTHR43806">
    <property type="entry name" value="PEPTIDASE S8"/>
    <property type="match status" value="1"/>
</dbReference>
<dbReference type="InterPro" id="IPR023828">
    <property type="entry name" value="Peptidase_S8_Ser-AS"/>
</dbReference>
<reference evidence="10 11" key="1">
    <citation type="submission" date="2021-06" db="EMBL/GenBank/DDBJ databases">
        <title>Bacillus sp. RD4P76, an endophyte from a halophyte.</title>
        <authorList>
            <person name="Sun J.-Q."/>
        </authorList>
    </citation>
    <scope>NUCLEOTIDE SEQUENCE [LARGE SCALE GENOMIC DNA]</scope>
    <source>
        <strain evidence="10 11">JCM 17098</strain>
    </source>
</reference>
<feature type="active site" description="Charge relay system" evidence="5">
    <location>
        <position position="447"/>
    </location>
</feature>
<evidence type="ECO:0000256" key="7">
    <source>
        <dbReference type="SAM" id="MobiDB-lite"/>
    </source>
</evidence>
<dbReference type="SUPFAM" id="SSF49899">
    <property type="entry name" value="Concanavalin A-like lectins/glucanases"/>
    <property type="match status" value="1"/>
</dbReference>
<keyword evidence="4 5" id="KW-0720">Serine protease</keyword>
<evidence type="ECO:0000256" key="6">
    <source>
        <dbReference type="RuleBase" id="RU003355"/>
    </source>
</evidence>
<evidence type="ECO:0000259" key="9">
    <source>
        <dbReference type="PROSITE" id="PS50853"/>
    </source>
</evidence>
<dbReference type="InterPro" id="IPR015500">
    <property type="entry name" value="Peptidase_S8_subtilisin-rel"/>
</dbReference>
<dbReference type="Pfam" id="PF00082">
    <property type="entry name" value="Peptidase_S8"/>
    <property type="match status" value="1"/>
</dbReference>
<dbReference type="SUPFAM" id="SSF49265">
    <property type="entry name" value="Fibronectin type III"/>
    <property type="match status" value="1"/>
</dbReference>
<gene>
    <name evidence="10" type="ORF">KS407_08785</name>
</gene>
<protein>
    <submittedName>
        <fullName evidence="10">S8 family serine peptidase</fullName>
    </submittedName>
</protein>
<feature type="domain" description="Fibronectin type-III" evidence="9">
    <location>
        <begin position="792"/>
        <end position="884"/>
    </location>
</feature>
<proteinExistence type="inferred from homology"/>